<dbReference type="Proteomes" id="UP000000647">
    <property type="component" value="Chromosome"/>
</dbReference>
<reference evidence="17 18" key="2">
    <citation type="journal article" date="2013" name="Stand. Genomic Sci.">
        <title>Complete genome sequence of Halorhodospira halophila SL1.</title>
        <authorList>
            <person name="Challacombe J.F."/>
            <person name="Majid S."/>
            <person name="Deole R."/>
            <person name="Brettin T.S."/>
            <person name="Bruce D."/>
            <person name="Delano S.F."/>
            <person name="Detter J.C."/>
            <person name="Gleasner C.D."/>
            <person name="Han C.S."/>
            <person name="Misra M."/>
            <person name="Reitenga K.G."/>
            <person name="Mikhailova N."/>
            <person name="Woyke T."/>
            <person name="Pitluck S."/>
            <person name="Nolan M."/>
            <person name="Land M.L."/>
            <person name="Saunders E."/>
            <person name="Tapia R."/>
            <person name="Lapidus A."/>
            <person name="Ivanova N."/>
            <person name="Hoff W.D."/>
        </authorList>
    </citation>
    <scope>NUCLEOTIDE SEQUENCE [LARGE SCALE GENOMIC DNA]</scope>
    <source>
        <strain evidence="18">DSM 244 / SL1</strain>
    </source>
</reference>
<dbReference type="GO" id="GO:0005525">
    <property type="term" value="F:GTP binding"/>
    <property type="evidence" value="ECO:0007669"/>
    <property type="project" value="UniProtKB-UniRule"/>
</dbReference>
<gene>
    <name evidence="17" type="ordered locus">Hhal_0479</name>
</gene>
<organism evidence="17 18">
    <name type="scientific">Halorhodospira halophila (strain DSM 244 / SL1)</name>
    <name type="common">Ectothiorhodospira halophila (strain DSM 244 / SL1)</name>
    <dbReference type="NCBI Taxonomy" id="349124"/>
    <lineage>
        <taxon>Bacteria</taxon>
        <taxon>Pseudomonadati</taxon>
        <taxon>Pseudomonadota</taxon>
        <taxon>Gammaproteobacteria</taxon>
        <taxon>Chromatiales</taxon>
        <taxon>Ectothiorhodospiraceae</taxon>
        <taxon>Halorhodospira</taxon>
    </lineage>
</organism>
<evidence type="ECO:0000256" key="12">
    <source>
        <dbReference type="ARBA" id="ARBA00025337"/>
    </source>
</evidence>
<evidence type="ECO:0000313" key="18">
    <source>
        <dbReference type="Proteomes" id="UP000000647"/>
    </source>
</evidence>
<comment type="subcellular location">
    <subcellularLocation>
        <location evidence="1">Cell membrane</location>
        <topology evidence="1">Peripheral membrane protein</topology>
        <orientation evidence="1">Cytoplasmic side</orientation>
    </subcellularLocation>
</comment>
<dbReference type="Gene3D" id="3.40.50.300">
    <property type="entry name" value="P-loop containing nucleotide triphosphate hydrolases"/>
    <property type="match status" value="1"/>
</dbReference>
<reference evidence="18" key="1">
    <citation type="submission" date="2006-12" db="EMBL/GenBank/DDBJ databases">
        <title>Complete sequence of Halorhodospira halophila SL1.</title>
        <authorList>
            <consortium name="US DOE Joint Genome Institute"/>
            <person name="Copeland A."/>
            <person name="Lucas S."/>
            <person name="Lapidus A."/>
            <person name="Barry K."/>
            <person name="Detter J.C."/>
            <person name="Glavina del Rio T."/>
            <person name="Hammon N."/>
            <person name="Israni S."/>
            <person name="Dalin E."/>
            <person name="Tice H."/>
            <person name="Pitluck S."/>
            <person name="Saunders E."/>
            <person name="Brettin T."/>
            <person name="Bruce D."/>
            <person name="Han C."/>
            <person name="Tapia R."/>
            <person name="Schmutz J."/>
            <person name="Larimer F."/>
            <person name="Land M."/>
            <person name="Hauser L."/>
            <person name="Kyrpides N."/>
            <person name="Mikhailova N."/>
            <person name="Hoff W."/>
            <person name="Richardson P."/>
        </authorList>
    </citation>
    <scope>NUCLEOTIDE SEQUENCE [LARGE SCALE GENOMIC DNA]</scope>
    <source>
        <strain evidence="18">DSM 244 / SL1</strain>
    </source>
</reference>
<evidence type="ECO:0000256" key="1">
    <source>
        <dbReference type="ARBA" id="ARBA00004413"/>
    </source>
</evidence>
<dbReference type="Pfam" id="PF00448">
    <property type="entry name" value="SRP54"/>
    <property type="match status" value="1"/>
</dbReference>
<dbReference type="GO" id="GO:0003924">
    <property type="term" value="F:GTPase activity"/>
    <property type="evidence" value="ECO:0007669"/>
    <property type="project" value="UniProtKB-UniRule"/>
</dbReference>
<evidence type="ECO:0000256" key="10">
    <source>
        <dbReference type="ARBA" id="ARBA00023136"/>
    </source>
</evidence>
<dbReference type="InterPro" id="IPR027417">
    <property type="entry name" value="P-loop_NTPase"/>
</dbReference>
<dbReference type="EMBL" id="CP000544">
    <property type="protein sequence ID" value="ABM61267.1"/>
    <property type="molecule type" value="Genomic_DNA"/>
</dbReference>
<evidence type="ECO:0000256" key="9">
    <source>
        <dbReference type="ARBA" id="ARBA00023134"/>
    </source>
</evidence>
<feature type="region of interest" description="Disordered" evidence="14">
    <location>
        <begin position="52"/>
        <end position="241"/>
    </location>
</feature>
<comment type="function">
    <text evidence="12">Necessary for flagellar biosynthesis. May be involved in translocation of the flagellum.</text>
</comment>
<feature type="compositionally biased region" description="Low complexity" evidence="14">
    <location>
        <begin position="110"/>
        <end position="121"/>
    </location>
</feature>
<dbReference type="RefSeq" id="WP_011813290.1">
    <property type="nucleotide sequence ID" value="NC_008789.1"/>
</dbReference>
<evidence type="ECO:0000256" key="8">
    <source>
        <dbReference type="ARBA" id="ARBA00022927"/>
    </source>
</evidence>
<evidence type="ECO:0000256" key="13">
    <source>
        <dbReference type="NCBIfam" id="TIGR03499"/>
    </source>
</evidence>
<dbReference type="GO" id="GO:0044781">
    <property type="term" value="P:bacterial-type flagellum organization"/>
    <property type="evidence" value="ECO:0007669"/>
    <property type="project" value="UniProtKB-UniRule"/>
</dbReference>
<evidence type="ECO:0000256" key="3">
    <source>
        <dbReference type="ARBA" id="ARBA00014919"/>
    </source>
</evidence>
<dbReference type="InterPro" id="IPR020006">
    <property type="entry name" value="FlhF"/>
</dbReference>
<evidence type="ECO:0000256" key="4">
    <source>
        <dbReference type="ARBA" id="ARBA00022448"/>
    </source>
</evidence>
<dbReference type="SMART" id="SM00962">
    <property type="entry name" value="SRP54"/>
    <property type="match status" value="1"/>
</dbReference>
<keyword evidence="8" id="KW-0653">Protein transport</keyword>
<protein>
    <recommendedName>
        <fullName evidence="3 13">Flagellar biosynthesis protein FlhF</fullName>
    </recommendedName>
</protein>
<name>A1WUA5_HALHL</name>
<proteinExistence type="inferred from homology"/>
<dbReference type="GO" id="GO:0005886">
    <property type="term" value="C:plasma membrane"/>
    <property type="evidence" value="ECO:0007669"/>
    <property type="project" value="UniProtKB-SubCell"/>
</dbReference>
<dbReference type="SUPFAM" id="SSF52540">
    <property type="entry name" value="P-loop containing nucleoside triphosphate hydrolases"/>
    <property type="match status" value="1"/>
</dbReference>
<evidence type="ECO:0000259" key="16">
    <source>
        <dbReference type="SMART" id="SM00962"/>
    </source>
</evidence>
<keyword evidence="5" id="KW-1003">Cell membrane</keyword>
<sequence>MRIKRIFAANTREALRKVKEQHGPDAVVISSRNVDGGVEVISAVDYDERAVQAAARAQDPRAAEIPPLDGSPGPRPGEPDLPAAGGEPAGEAGEAGETEDEAGRAREAALARLRSLRAGGAVADDALPQREGGSASRGRPRIDSGAAERARANAAAHRSAGQERGAAAGGERREPRIDLRVGGADEDAELFDALSREHQEVERKRAEQPRRDPASRPERSQGGVGGGSAGQRHHGLGGAEHAAAIGAAAEAASSGAQSGAAAASGGGASRRRVEEEPAFQEMREEIRTLRSLFENQLSLLEWNRMGHRHPARAAVIKRLTDLGMGTEVSRKLADHIGGDENPDTAFRKALALIARHLPIAGDQIVDRGGVYALVGPTGVGKTTTVAKLAARYALRHGREQVALVSTDNYRVGAQDQLLTYARILDVPVYTATNRHELRTIVDDLMDRGLVLIDTVGMSQRDVRLAEQFKTLGSAEGLVKTYLVLSAATQMATLTESVSAFAGAEPVGCIFTKVDEASSLGGAMTCALRTKLPIAYLAVGQRVPEDLQAARGDTLVHRACALLDEHVQEADEEALALALGGGGACS</sequence>
<keyword evidence="9" id="KW-0342">GTP-binding</keyword>
<dbReference type="PANTHER" id="PTHR43134:SF3">
    <property type="entry name" value="FLAGELLAR BIOSYNTHESIS PROTEIN FLHF"/>
    <property type="match status" value="1"/>
</dbReference>
<evidence type="ECO:0000256" key="6">
    <source>
        <dbReference type="ARBA" id="ARBA00022741"/>
    </source>
</evidence>
<dbReference type="SMART" id="SM00382">
    <property type="entry name" value="AAA"/>
    <property type="match status" value="1"/>
</dbReference>
<dbReference type="GO" id="GO:0005047">
    <property type="term" value="F:signal recognition particle binding"/>
    <property type="evidence" value="ECO:0007669"/>
    <property type="project" value="TreeGrafter"/>
</dbReference>
<keyword evidence="7" id="KW-1005">Bacterial flagellum biogenesis</keyword>
<feature type="compositionally biased region" description="Low complexity" evidence="14">
    <location>
        <begin position="80"/>
        <end position="92"/>
    </location>
</feature>
<feature type="compositionally biased region" description="Low complexity" evidence="14">
    <location>
        <begin position="152"/>
        <end position="166"/>
    </location>
</feature>
<feature type="compositionally biased region" description="Basic and acidic residues" evidence="14">
    <location>
        <begin position="140"/>
        <end position="151"/>
    </location>
</feature>
<feature type="compositionally biased region" description="Basic and acidic residues" evidence="14">
    <location>
        <begin position="194"/>
        <end position="219"/>
    </location>
</feature>
<dbReference type="InterPro" id="IPR000897">
    <property type="entry name" value="SRP54_GTPase_dom"/>
</dbReference>
<dbReference type="GO" id="GO:0015031">
    <property type="term" value="P:protein transport"/>
    <property type="evidence" value="ECO:0007669"/>
    <property type="project" value="UniProtKB-KW"/>
</dbReference>
<keyword evidence="18" id="KW-1185">Reference proteome</keyword>
<dbReference type="FunFam" id="3.40.50.300:FF:000695">
    <property type="entry name" value="Flagellar biosynthesis regulator FlhF"/>
    <property type="match status" value="1"/>
</dbReference>
<dbReference type="STRING" id="349124.Hhal_0479"/>
<keyword evidence="6" id="KW-0547">Nucleotide-binding</keyword>
<dbReference type="HOGENOM" id="CLU_009301_11_5_6"/>
<evidence type="ECO:0000256" key="5">
    <source>
        <dbReference type="ARBA" id="ARBA00022475"/>
    </source>
</evidence>
<evidence type="ECO:0000256" key="14">
    <source>
        <dbReference type="SAM" id="MobiDB-lite"/>
    </source>
</evidence>
<feature type="region of interest" description="Disordered" evidence="14">
    <location>
        <begin position="258"/>
        <end position="279"/>
    </location>
</feature>
<evidence type="ECO:0000256" key="11">
    <source>
        <dbReference type="ARBA" id="ARBA00023225"/>
    </source>
</evidence>
<dbReference type="GO" id="GO:0006614">
    <property type="term" value="P:SRP-dependent cotranslational protein targeting to membrane"/>
    <property type="evidence" value="ECO:0007669"/>
    <property type="project" value="UniProtKB-UniRule"/>
</dbReference>
<keyword evidence="10" id="KW-0472">Membrane</keyword>
<dbReference type="NCBIfam" id="TIGR03499">
    <property type="entry name" value="FlhF"/>
    <property type="match status" value="1"/>
</dbReference>
<dbReference type="PANTHER" id="PTHR43134">
    <property type="entry name" value="SIGNAL RECOGNITION PARTICLE RECEPTOR SUBUNIT ALPHA"/>
    <property type="match status" value="1"/>
</dbReference>
<dbReference type="CDD" id="cd17873">
    <property type="entry name" value="FlhF"/>
    <property type="match status" value="1"/>
</dbReference>
<feature type="compositionally biased region" description="Basic and acidic residues" evidence="14">
    <location>
        <begin position="170"/>
        <end position="179"/>
    </location>
</feature>
<dbReference type="KEGG" id="hha:Hhal_0479"/>
<dbReference type="InterPro" id="IPR047040">
    <property type="entry name" value="FlhF__GTPase_dom"/>
</dbReference>
<keyword evidence="4" id="KW-0813">Transport</keyword>
<keyword evidence="11" id="KW-1006">Bacterial flagellum protein export</keyword>
<evidence type="ECO:0000259" key="15">
    <source>
        <dbReference type="SMART" id="SM00382"/>
    </source>
</evidence>
<dbReference type="AlphaFoldDB" id="A1WUA5"/>
<comment type="similarity">
    <text evidence="2">Belongs to the GTP-binding SRP family.</text>
</comment>
<accession>A1WUA5</accession>
<evidence type="ECO:0000313" key="17">
    <source>
        <dbReference type="EMBL" id="ABM61267.1"/>
    </source>
</evidence>
<dbReference type="Gene3D" id="1.20.120.1380">
    <property type="entry name" value="Flagellar FlhF biosynthesis protein, N domain"/>
    <property type="match status" value="1"/>
</dbReference>
<evidence type="ECO:0000256" key="2">
    <source>
        <dbReference type="ARBA" id="ARBA00008531"/>
    </source>
</evidence>
<feature type="domain" description="AAA+ ATPase" evidence="15">
    <location>
        <begin position="367"/>
        <end position="519"/>
    </location>
</feature>
<dbReference type="eggNOG" id="COG1419">
    <property type="taxonomic scope" value="Bacteria"/>
</dbReference>
<dbReference type="InterPro" id="IPR003593">
    <property type="entry name" value="AAA+_ATPase"/>
</dbReference>
<feature type="domain" description="SRP54-type proteins GTP-binding" evidence="16">
    <location>
        <begin position="368"/>
        <end position="560"/>
    </location>
</feature>
<evidence type="ECO:0000256" key="7">
    <source>
        <dbReference type="ARBA" id="ARBA00022795"/>
    </source>
</evidence>